<dbReference type="RefSeq" id="WP_250943760.1">
    <property type="nucleotide sequence ID" value="NZ_JAMQAY010000001.1"/>
</dbReference>
<feature type="region of interest" description="Disordered" evidence="1">
    <location>
        <begin position="69"/>
        <end position="92"/>
    </location>
</feature>
<evidence type="ECO:0000313" key="2">
    <source>
        <dbReference type="EMBL" id="MCM2399846.1"/>
    </source>
</evidence>
<keyword evidence="3" id="KW-1185">Reference proteome</keyword>
<dbReference type="Proteomes" id="UP001155079">
    <property type="component" value="Unassembled WGS sequence"/>
</dbReference>
<dbReference type="EMBL" id="JAMQAY010000001">
    <property type="protein sequence ID" value="MCM2399846.1"/>
    <property type="molecule type" value="Genomic_DNA"/>
</dbReference>
<sequence length="92" mass="10124">MSTSIDMQRPVPRLALSRAEVAIAIGVCGNTVDQMVEEGFLPQPRRFHRRKVWLVADIAAAIQAWPEDETGRKATVTKGDGGGHVDEWRATP</sequence>
<gene>
    <name evidence="2" type="ORF">NBH20_01645</name>
</gene>
<evidence type="ECO:0008006" key="4">
    <source>
        <dbReference type="Google" id="ProtNLM"/>
    </source>
</evidence>
<accession>A0ABT0V1V8</accession>
<proteinExistence type="predicted"/>
<organism evidence="2 3">
    <name type="scientific">Ciceribacter sichuanensis</name>
    <dbReference type="NCBI Taxonomy" id="2949647"/>
    <lineage>
        <taxon>Bacteria</taxon>
        <taxon>Pseudomonadati</taxon>
        <taxon>Pseudomonadota</taxon>
        <taxon>Alphaproteobacteria</taxon>
        <taxon>Hyphomicrobiales</taxon>
        <taxon>Rhizobiaceae</taxon>
        <taxon>Ciceribacter</taxon>
    </lineage>
</organism>
<protein>
    <recommendedName>
        <fullName evidence="4">Helix-turn-helix domain-containing protein</fullName>
    </recommendedName>
</protein>
<name>A0ABT0V1V8_9HYPH</name>
<feature type="compositionally biased region" description="Basic and acidic residues" evidence="1">
    <location>
        <begin position="81"/>
        <end position="92"/>
    </location>
</feature>
<reference evidence="2 3" key="1">
    <citation type="submission" date="2022-06" db="EMBL/GenBank/DDBJ databases">
        <authorList>
            <person name="Sun Q."/>
        </authorList>
    </citation>
    <scope>NUCLEOTIDE SEQUENCE [LARGE SCALE GENOMIC DNA]</scope>
    <source>
        <strain evidence="2 3">S153</strain>
    </source>
</reference>
<evidence type="ECO:0000256" key="1">
    <source>
        <dbReference type="SAM" id="MobiDB-lite"/>
    </source>
</evidence>
<comment type="caution">
    <text evidence="2">The sequence shown here is derived from an EMBL/GenBank/DDBJ whole genome shotgun (WGS) entry which is preliminary data.</text>
</comment>
<evidence type="ECO:0000313" key="3">
    <source>
        <dbReference type="Proteomes" id="UP001155079"/>
    </source>
</evidence>